<reference evidence="2 3" key="1">
    <citation type="submission" date="2019-08" db="EMBL/GenBank/DDBJ databases">
        <title>Deep-cultivation of Planctomycetes and their phenomic and genomic characterization uncovers novel biology.</title>
        <authorList>
            <person name="Wiegand S."/>
            <person name="Jogler M."/>
            <person name="Boedeker C."/>
            <person name="Pinto D."/>
            <person name="Vollmers J."/>
            <person name="Rivas-Marin E."/>
            <person name="Kohn T."/>
            <person name="Peeters S.H."/>
            <person name="Heuer A."/>
            <person name="Rast P."/>
            <person name="Oberbeckmann S."/>
            <person name="Bunk B."/>
            <person name="Jeske O."/>
            <person name="Meyerdierks A."/>
            <person name="Storesund J.E."/>
            <person name="Kallscheuer N."/>
            <person name="Luecker S."/>
            <person name="Lage O.M."/>
            <person name="Pohl T."/>
            <person name="Merkel B.J."/>
            <person name="Hornburger P."/>
            <person name="Mueller R.-W."/>
            <person name="Bruemmer F."/>
            <person name="Labrenz M."/>
            <person name="Spormann A.M."/>
            <person name="Op den Camp H."/>
            <person name="Overmann J."/>
            <person name="Amann R."/>
            <person name="Jetten M.S.M."/>
            <person name="Mascher T."/>
            <person name="Medema M.H."/>
            <person name="Devos D.P."/>
            <person name="Kaster A.-K."/>
            <person name="Ovreas L."/>
            <person name="Rohde M."/>
            <person name="Galperin M.Y."/>
            <person name="Jogler C."/>
        </authorList>
    </citation>
    <scope>NUCLEOTIDE SEQUENCE [LARGE SCALE GENOMIC DNA]</scope>
    <source>
        <strain evidence="2 3">OJF2</strain>
    </source>
</reference>
<dbReference type="AlphaFoldDB" id="A0A5B9W756"/>
<accession>A0A5B9W756</accession>
<dbReference type="RefSeq" id="WP_148595900.1">
    <property type="nucleotide sequence ID" value="NZ_CP042997.1"/>
</dbReference>
<name>A0A5B9W756_9BACT</name>
<dbReference type="OrthoDB" id="296942at2"/>
<feature type="region of interest" description="Disordered" evidence="1">
    <location>
        <begin position="60"/>
        <end position="117"/>
    </location>
</feature>
<proteinExistence type="predicted"/>
<dbReference type="KEGG" id="agv:OJF2_47470"/>
<dbReference type="Proteomes" id="UP000324233">
    <property type="component" value="Chromosome"/>
</dbReference>
<evidence type="ECO:0000313" key="2">
    <source>
        <dbReference type="EMBL" id="QEH36187.1"/>
    </source>
</evidence>
<evidence type="ECO:0000313" key="3">
    <source>
        <dbReference type="Proteomes" id="UP000324233"/>
    </source>
</evidence>
<sequence>MDRQQREDELKALLTTQRGKEELLETLKKHAGIEAGNLPSFGTLLVQTILNYEYPDAAEPADRTVARAEAESRPGPEPAGTTPETQSAAGSPTTARAKEAPGDTKFDQPPGQESPGG</sequence>
<protein>
    <submittedName>
        <fullName evidence="2">Uncharacterized protein</fullName>
    </submittedName>
</protein>
<keyword evidence="3" id="KW-1185">Reference proteome</keyword>
<organism evidence="2 3">
    <name type="scientific">Aquisphaera giovannonii</name>
    <dbReference type="NCBI Taxonomy" id="406548"/>
    <lineage>
        <taxon>Bacteria</taxon>
        <taxon>Pseudomonadati</taxon>
        <taxon>Planctomycetota</taxon>
        <taxon>Planctomycetia</taxon>
        <taxon>Isosphaerales</taxon>
        <taxon>Isosphaeraceae</taxon>
        <taxon>Aquisphaera</taxon>
    </lineage>
</organism>
<feature type="compositionally biased region" description="Basic and acidic residues" evidence="1">
    <location>
        <begin position="96"/>
        <end position="106"/>
    </location>
</feature>
<gene>
    <name evidence="2" type="ORF">OJF2_47470</name>
</gene>
<evidence type="ECO:0000256" key="1">
    <source>
        <dbReference type="SAM" id="MobiDB-lite"/>
    </source>
</evidence>
<feature type="compositionally biased region" description="Basic and acidic residues" evidence="1">
    <location>
        <begin position="60"/>
        <end position="74"/>
    </location>
</feature>
<dbReference type="EMBL" id="CP042997">
    <property type="protein sequence ID" value="QEH36187.1"/>
    <property type="molecule type" value="Genomic_DNA"/>
</dbReference>